<evidence type="ECO:0000256" key="1">
    <source>
        <dbReference type="SAM" id="MobiDB-lite"/>
    </source>
</evidence>
<evidence type="ECO:0000313" key="2">
    <source>
        <dbReference type="EMBL" id="GFT66016.1"/>
    </source>
</evidence>
<evidence type="ECO:0000313" key="3">
    <source>
        <dbReference type="Proteomes" id="UP000887013"/>
    </source>
</evidence>
<name>A0A8X6U032_NEPPI</name>
<keyword evidence="3" id="KW-1185">Reference proteome</keyword>
<proteinExistence type="predicted"/>
<organism evidence="2 3">
    <name type="scientific">Nephila pilipes</name>
    <name type="common">Giant wood spider</name>
    <name type="synonym">Nephila maculata</name>
    <dbReference type="NCBI Taxonomy" id="299642"/>
    <lineage>
        <taxon>Eukaryota</taxon>
        <taxon>Metazoa</taxon>
        <taxon>Ecdysozoa</taxon>
        <taxon>Arthropoda</taxon>
        <taxon>Chelicerata</taxon>
        <taxon>Arachnida</taxon>
        <taxon>Araneae</taxon>
        <taxon>Araneomorphae</taxon>
        <taxon>Entelegynae</taxon>
        <taxon>Araneoidea</taxon>
        <taxon>Nephilidae</taxon>
        <taxon>Nephila</taxon>
    </lineage>
</organism>
<protein>
    <submittedName>
        <fullName evidence="2">Uncharacterized protein</fullName>
    </submittedName>
</protein>
<reference evidence="2" key="1">
    <citation type="submission" date="2020-08" db="EMBL/GenBank/DDBJ databases">
        <title>Multicomponent nature underlies the extraordinary mechanical properties of spider dragline silk.</title>
        <authorList>
            <person name="Kono N."/>
            <person name="Nakamura H."/>
            <person name="Mori M."/>
            <person name="Yoshida Y."/>
            <person name="Ohtoshi R."/>
            <person name="Malay A.D."/>
            <person name="Moran D.A.P."/>
            <person name="Tomita M."/>
            <person name="Numata K."/>
            <person name="Arakawa K."/>
        </authorList>
    </citation>
    <scope>NUCLEOTIDE SEQUENCE</scope>
</reference>
<dbReference type="EMBL" id="BMAW01115430">
    <property type="protein sequence ID" value="GFT66016.1"/>
    <property type="molecule type" value="Genomic_DNA"/>
</dbReference>
<accession>A0A8X6U032</accession>
<sequence>MELTMTPTSSPASSPIPVPQGESLCFSRRKFAMEMEVLNLKIISQTNLLGNIQRYPQYEETELFQVEQNELSILQGKRDQMASAFQSIDPCEITGCPHLSCKLNSKTSSN</sequence>
<gene>
    <name evidence="2" type="ORF">NPIL_681931</name>
</gene>
<feature type="compositionally biased region" description="Low complexity" evidence="1">
    <location>
        <begin position="1"/>
        <end position="15"/>
    </location>
</feature>
<dbReference type="Proteomes" id="UP000887013">
    <property type="component" value="Unassembled WGS sequence"/>
</dbReference>
<feature type="region of interest" description="Disordered" evidence="1">
    <location>
        <begin position="1"/>
        <end position="21"/>
    </location>
</feature>
<dbReference type="AlphaFoldDB" id="A0A8X6U032"/>
<comment type="caution">
    <text evidence="2">The sequence shown here is derived from an EMBL/GenBank/DDBJ whole genome shotgun (WGS) entry which is preliminary data.</text>
</comment>